<proteinExistence type="predicted"/>
<accession>A0ABV3Q8X3</accession>
<dbReference type="EMBL" id="JBFMIA010000034">
    <property type="protein sequence ID" value="MEW9503344.1"/>
    <property type="molecule type" value="Genomic_DNA"/>
</dbReference>
<evidence type="ECO:0000313" key="2">
    <source>
        <dbReference type="Proteomes" id="UP001556040"/>
    </source>
</evidence>
<protein>
    <submittedName>
        <fullName evidence="1">Lmo0850 family protein</fullName>
    </submittedName>
</protein>
<dbReference type="Proteomes" id="UP001556040">
    <property type="component" value="Unassembled WGS sequence"/>
</dbReference>
<dbReference type="NCBIfam" id="NF040845">
    <property type="entry name" value="lmo0850_fam"/>
    <property type="match status" value="1"/>
</dbReference>
<reference evidence="1 2" key="1">
    <citation type="journal article" date="1979" name="Int. J. Syst. Evol. Microbiol.">
        <title>Bacillus globisporus subsp. marinus subsp. nov.</title>
        <authorList>
            <person name="Liu H."/>
        </authorList>
    </citation>
    <scope>NUCLEOTIDE SEQUENCE [LARGE SCALE GENOMIC DNA]</scope>
    <source>
        <strain evidence="1 2">DSM 1297</strain>
    </source>
</reference>
<dbReference type="InterPro" id="IPR049839">
    <property type="entry name" value="Lmo0850-like"/>
</dbReference>
<sequence length="44" mass="5043">MARDSENLKRMIVKLSEVGVKITKTKSRLEILESVKESHQISET</sequence>
<gene>
    <name evidence="1" type="ORF">AB1471_16355</name>
</gene>
<organism evidence="1 2">
    <name type="scientific">Jeotgalibacillus marinus</name>
    <dbReference type="NCBI Taxonomy" id="86667"/>
    <lineage>
        <taxon>Bacteria</taxon>
        <taxon>Bacillati</taxon>
        <taxon>Bacillota</taxon>
        <taxon>Bacilli</taxon>
        <taxon>Bacillales</taxon>
        <taxon>Caryophanaceae</taxon>
        <taxon>Jeotgalibacillus</taxon>
    </lineage>
</organism>
<keyword evidence="2" id="KW-1185">Reference proteome</keyword>
<comment type="caution">
    <text evidence="1">The sequence shown here is derived from an EMBL/GenBank/DDBJ whole genome shotgun (WGS) entry which is preliminary data.</text>
</comment>
<name>A0ABV3Q8X3_9BACL</name>
<dbReference type="RefSeq" id="WP_367780833.1">
    <property type="nucleotide sequence ID" value="NZ_JBFMIA010000034.1"/>
</dbReference>
<evidence type="ECO:0000313" key="1">
    <source>
        <dbReference type="EMBL" id="MEW9503344.1"/>
    </source>
</evidence>